<evidence type="ECO:0000256" key="1">
    <source>
        <dbReference type="SAM" id="MobiDB-lite"/>
    </source>
</evidence>
<comment type="caution">
    <text evidence="3">The sequence shown here is derived from an EMBL/GenBank/DDBJ whole genome shotgun (WGS) entry which is preliminary data.</text>
</comment>
<feature type="region of interest" description="Disordered" evidence="1">
    <location>
        <begin position="167"/>
        <end position="205"/>
    </location>
</feature>
<feature type="compositionally biased region" description="Basic and acidic residues" evidence="1">
    <location>
        <begin position="79"/>
        <end position="116"/>
    </location>
</feature>
<gene>
    <name evidence="3" type="ORF">ILUMI_23103</name>
</gene>
<feature type="region of interest" description="Disordered" evidence="1">
    <location>
        <begin position="79"/>
        <end position="117"/>
    </location>
</feature>
<keyword evidence="4" id="KW-1185">Reference proteome</keyword>
<dbReference type="OrthoDB" id="7443691at2759"/>
<name>A0A8K0C8R8_IGNLU</name>
<reference evidence="3" key="1">
    <citation type="submission" date="2019-08" db="EMBL/GenBank/DDBJ databases">
        <title>The genome of the North American firefly Photinus pyralis.</title>
        <authorList>
            <consortium name="Photinus pyralis genome working group"/>
            <person name="Fallon T.R."/>
            <person name="Sander Lower S.E."/>
            <person name="Weng J.-K."/>
        </authorList>
    </citation>
    <scope>NUCLEOTIDE SEQUENCE</scope>
    <source>
        <strain evidence="3">TRF0915ILg1</strain>
        <tissue evidence="3">Whole body</tissue>
    </source>
</reference>
<organism evidence="3 4">
    <name type="scientific">Ignelater luminosus</name>
    <name type="common">Cucubano</name>
    <name type="synonym">Pyrophorus luminosus</name>
    <dbReference type="NCBI Taxonomy" id="2038154"/>
    <lineage>
        <taxon>Eukaryota</taxon>
        <taxon>Metazoa</taxon>
        <taxon>Ecdysozoa</taxon>
        <taxon>Arthropoda</taxon>
        <taxon>Hexapoda</taxon>
        <taxon>Insecta</taxon>
        <taxon>Pterygota</taxon>
        <taxon>Neoptera</taxon>
        <taxon>Endopterygota</taxon>
        <taxon>Coleoptera</taxon>
        <taxon>Polyphaga</taxon>
        <taxon>Elateriformia</taxon>
        <taxon>Elateroidea</taxon>
        <taxon>Elateridae</taxon>
        <taxon>Agrypninae</taxon>
        <taxon>Pyrophorini</taxon>
        <taxon>Ignelater</taxon>
    </lineage>
</organism>
<dbReference type="Proteomes" id="UP000801492">
    <property type="component" value="Unassembled WGS sequence"/>
</dbReference>
<evidence type="ECO:0000313" key="3">
    <source>
        <dbReference type="EMBL" id="KAF2883070.1"/>
    </source>
</evidence>
<evidence type="ECO:0000313" key="4">
    <source>
        <dbReference type="Proteomes" id="UP000801492"/>
    </source>
</evidence>
<keyword evidence="2" id="KW-0732">Signal</keyword>
<feature type="signal peptide" evidence="2">
    <location>
        <begin position="1"/>
        <end position="24"/>
    </location>
</feature>
<protein>
    <submittedName>
        <fullName evidence="3">Uncharacterized protein</fullName>
    </submittedName>
</protein>
<evidence type="ECO:0000256" key="2">
    <source>
        <dbReference type="SAM" id="SignalP"/>
    </source>
</evidence>
<feature type="chain" id="PRO_5035427217" evidence="2">
    <location>
        <begin position="25"/>
        <end position="205"/>
    </location>
</feature>
<dbReference type="AlphaFoldDB" id="A0A8K0C8R8"/>
<dbReference type="EMBL" id="VTPC01090564">
    <property type="protein sequence ID" value="KAF2883070.1"/>
    <property type="molecule type" value="Genomic_DNA"/>
</dbReference>
<accession>A0A8K0C8R8</accession>
<sequence length="205" mass="22990">MNSFTQEIMHRLLVLASLFISSNAGLVRVPKIYNALISSDENLSPSHAIPVVEPVLRTTALGVAFPPLFVHPTLEEFPKNIESNNDPKKELASEAPEISKEAGNDKDKPKKEDRKPIIPQLTYHGSLYPLAIDPYFPYSYTSELLFPALPYYHQPIFVDLGHFNTDNNNKKKEQPAPVTNFKKNPEIPDVPPPPLPIKDKTQRAA</sequence>
<proteinExistence type="predicted"/>